<dbReference type="Proteomes" id="UP000253529">
    <property type="component" value="Unassembled WGS sequence"/>
</dbReference>
<proteinExistence type="predicted"/>
<dbReference type="PANTHER" id="PTHR43798">
    <property type="entry name" value="MONOACYLGLYCEROL LIPASE"/>
    <property type="match status" value="1"/>
</dbReference>
<dbReference type="Pfam" id="PF12697">
    <property type="entry name" value="Abhydrolase_6"/>
    <property type="match status" value="1"/>
</dbReference>
<evidence type="ECO:0000313" key="2">
    <source>
        <dbReference type="EMBL" id="RBP00870.1"/>
    </source>
</evidence>
<accession>A0A366EGK7</accession>
<dbReference type="InterPro" id="IPR029058">
    <property type="entry name" value="AB_hydrolase_fold"/>
</dbReference>
<feature type="domain" description="AB hydrolase-1" evidence="1">
    <location>
        <begin position="58"/>
        <end position="300"/>
    </location>
</feature>
<dbReference type="InterPro" id="IPR050266">
    <property type="entry name" value="AB_hydrolase_sf"/>
</dbReference>
<evidence type="ECO:0000313" key="3">
    <source>
        <dbReference type="Proteomes" id="UP000253529"/>
    </source>
</evidence>
<sequence length="311" mass="34092">MTDPQHMAPLAAFRGAKPPAPAWFDAALAHEPERTFVAVEGAKVEVLAWGERGKPGLMFLHGGAAHADWWSFVAPFFAAERRVVASTFTGMGRSDWREHYLFEQFVREARAAGRAAGAFDAGKPVVVGHSFGGRVTMGFSRDFGDEILGGVMVDPPFFAPQNFRPPAPPQPSRLARVKPSLAEVVARFRLMPPQPCEHPYILDAIARRSVREAVDDEGRPGWSLCFDPNFWERFGRIDPEPIVAAARAPLALFRGAKSKLFKADDADYLLSFMPPGAPHVVIPEAEHHVMIDQPLAFVAALRALLAAWPGP</sequence>
<protein>
    <submittedName>
        <fullName evidence="2">Pimeloyl-ACP methyl ester carboxylesterase</fullName>
    </submittedName>
</protein>
<keyword evidence="3" id="KW-1185">Reference proteome</keyword>
<dbReference type="SUPFAM" id="SSF53474">
    <property type="entry name" value="alpha/beta-Hydrolases"/>
    <property type="match status" value="1"/>
</dbReference>
<organism evidence="2 3">
    <name type="scientific">Roseiarcus fermentans</name>
    <dbReference type="NCBI Taxonomy" id="1473586"/>
    <lineage>
        <taxon>Bacteria</taxon>
        <taxon>Pseudomonadati</taxon>
        <taxon>Pseudomonadota</taxon>
        <taxon>Alphaproteobacteria</taxon>
        <taxon>Hyphomicrobiales</taxon>
        <taxon>Roseiarcaceae</taxon>
        <taxon>Roseiarcus</taxon>
    </lineage>
</organism>
<reference evidence="2 3" key="1">
    <citation type="submission" date="2018-06" db="EMBL/GenBank/DDBJ databases">
        <title>Genomic Encyclopedia of Type Strains, Phase IV (KMG-IV): sequencing the most valuable type-strain genomes for metagenomic binning, comparative biology and taxonomic classification.</title>
        <authorList>
            <person name="Goeker M."/>
        </authorList>
    </citation>
    <scope>NUCLEOTIDE SEQUENCE [LARGE SCALE GENOMIC DNA]</scope>
    <source>
        <strain evidence="2 3">DSM 24875</strain>
    </source>
</reference>
<comment type="caution">
    <text evidence="2">The sequence shown here is derived from an EMBL/GenBank/DDBJ whole genome shotgun (WGS) entry which is preliminary data.</text>
</comment>
<dbReference type="GO" id="GO:0016020">
    <property type="term" value="C:membrane"/>
    <property type="evidence" value="ECO:0007669"/>
    <property type="project" value="TreeGrafter"/>
</dbReference>
<dbReference type="InterPro" id="IPR000073">
    <property type="entry name" value="AB_hydrolase_1"/>
</dbReference>
<gene>
    <name evidence="2" type="ORF">DFR50_1653</name>
</gene>
<name>A0A366EGK7_9HYPH</name>
<dbReference type="PANTHER" id="PTHR43798:SF33">
    <property type="entry name" value="HYDROLASE, PUTATIVE (AFU_ORTHOLOGUE AFUA_2G14860)-RELATED"/>
    <property type="match status" value="1"/>
</dbReference>
<dbReference type="RefSeq" id="WP_210209093.1">
    <property type="nucleotide sequence ID" value="NZ_QNRK01000065.1"/>
</dbReference>
<dbReference type="AlphaFoldDB" id="A0A366EGK7"/>
<dbReference type="Gene3D" id="3.40.50.1820">
    <property type="entry name" value="alpha/beta hydrolase"/>
    <property type="match status" value="1"/>
</dbReference>
<evidence type="ECO:0000259" key="1">
    <source>
        <dbReference type="Pfam" id="PF12697"/>
    </source>
</evidence>
<dbReference type="EMBL" id="QNRK01000065">
    <property type="protein sequence ID" value="RBP00870.1"/>
    <property type="molecule type" value="Genomic_DNA"/>
</dbReference>